<dbReference type="Pfam" id="PF08352">
    <property type="entry name" value="oligo_HPY"/>
    <property type="match status" value="1"/>
</dbReference>
<accession>A0A1X0N1I7</accession>
<reference evidence="6" key="1">
    <citation type="submission" date="2017-02" db="EMBL/GenBank/DDBJ databases">
        <title>Pseudomonas floridae sp. nov., a novel pathogenic bacterial species isolated from tomato.</title>
        <authorList>
            <person name="Timilsina S."/>
            <person name="Vallad G.E."/>
            <person name="Jones J.B."/>
        </authorList>
    </citation>
    <scope>NUCLEOTIDE SEQUENCE [LARGE SCALE GENOMIC DNA]</scope>
    <source>
        <strain evidence="6">GEV388</strain>
    </source>
</reference>
<dbReference type="InterPro" id="IPR027417">
    <property type="entry name" value="P-loop_NTPase"/>
</dbReference>
<comment type="caution">
    <text evidence="5">The sequence shown here is derived from an EMBL/GenBank/DDBJ whole genome shotgun (WGS) entry which is preliminary data.</text>
</comment>
<dbReference type="AlphaFoldDB" id="A0A1X0N1I7"/>
<dbReference type="GO" id="GO:0055085">
    <property type="term" value="P:transmembrane transport"/>
    <property type="evidence" value="ECO:0007669"/>
    <property type="project" value="UniProtKB-ARBA"/>
</dbReference>
<dbReference type="NCBIfam" id="TIGR01727">
    <property type="entry name" value="oligo_HPY"/>
    <property type="match status" value="1"/>
</dbReference>
<dbReference type="NCBIfam" id="NF007739">
    <property type="entry name" value="PRK10419.1"/>
    <property type="match status" value="2"/>
</dbReference>
<dbReference type="OrthoDB" id="9784450at2"/>
<dbReference type="InterPro" id="IPR013563">
    <property type="entry name" value="Oligopep_ABC_C"/>
</dbReference>
<dbReference type="RefSeq" id="WP_083185681.1">
    <property type="nucleotide sequence ID" value="NZ_CBCRZR010000020.1"/>
</dbReference>
<dbReference type="FunFam" id="3.40.50.300:FF:002585">
    <property type="entry name" value="Glutathione import ATP-binding protein GsiA"/>
    <property type="match status" value="1"/>
</dbReference>
<dbReference type="GO" id="GO:0016887">
    <property type="term" value="F:ATP hydrolysis activity"/>
    <property type="evidence" value="ECO:0007669"/>
    <property type="project" value="InterPro"/>
</dbReference>
<keyword evidence="2" id="KW-0547">Nucleotide-binding</keyword>
<dbReference type="InterPro" id="IPR003439">
    <property type="entry name" value="ABC_transporter-like_ATP-bd"/>
</dbReference>
<keyword evidence="3" id="KW-0067">ATP-binding</keyword>
<dbReference type="STRING" id="1958950.BZK31_23505"/>
<evidence type="ECO:0000256" key="2">
    <source>
        <dbReference type="ARBA" id="ARBA00022741"/>
    </source>
</evidence>
<organism evidence="5 6">
    <name type="scientific">Pseudomonas floridensis</name>
    <dbReference type="NCBI Taxonomy" id="1958950"/>
    <lineage>
        <taxon>Bacteria</taxon>
        <taxon>Pseudomonadati</taxon>
        <taxon>Pseudomonadota</taxon>
        <taxon>Gammaproteobacteria</taxon>
        <taxon>Pseudomonadales</taxon>
        <taxon>Pseudomonadaceae</taxon>
        <taxon>Pseudomonas</taxon>
    </lineage>
</organism>
<dbReference type="PROSITE" id="PS00211">
    <property type="entry name" value="ABC_TRANSPORTER_1"/>
    <property type="match status" value="1"/>
</dbReference>
<dbReference type="InterPro" id="IPR017871">
    <property type="entry name" value="ABC_transporter-like_CS"/>
</dbReference>
<evidence type="ECO:0000259" key="4">
    <source>
        <dbReference type="PROSITE" id="PS50893"/>
    </source>
</evidence>
<dbReference type="Pfam" id="PF00005">
    <property type="entry name" value="ABC_tran"/>
    <property type="match status" value="2"/>
</dbReference>
<name>A0A1X0N1I7_9PSED</name>
<dbReference type="SUPFAM" id="SSF52540">
    <property type="entry name" value="P-loop containing nucleoside triphosphate hydrolases"/>
    <property type="match status" value="2"/>
</dbReference>
<dbReference type="Gene3D" id="3.40.50.300">
    <property type="entry name" value="P-loop containing nucleotide triphosphate hydrolases"/>
    <property type="match status" value="2"/>
</dbReference>
<dbReference type="EMBL" id="MUIO01000106">
    <property type="protein sequence ID" value="ORC56190.1"/>
    <property type="molecule type" value="Genomic_DNA"/>
</dbReference>
<dbReference type="Proteomes" id="UP000192815">
    <property type="component" value="Unassembled WGS sequence"/>
</dbReference>
<proteinExistence type="predicted"/>
<keyword evidence="1" id="KW-0813">Transport</keyword>
<dbReference type="SMART" id="SM00382">
    <property type="entry name" value="AAA"/>
    <property type="match status" value="2"/>
</dbReference>
<feature type="domain" description="ABC transporter" evidence="4">
    <location>
        <begin position="277"/>
        <end position="524"/>
    </location>
</feature>
<dbReference type="NCBIfam" id="NF008453">
    <property type="entry name" value="PRK11308.1"/>
    <property type="match status" value="2"/>
</dbReference>
<evidence type="ECO:0000313" key="5">
    <source>
        <dbReference type="EMBL" id="ORC56190.1"/>
    </source>
</evidence>
<dbReference type="CDD" id="cd03257">
    <property type="entry name" value="ABC_NikE_OppD_transporters"/>
    <property type="match status" value="2"/>
</dbReference>
<dbReference type="PANTHER" id="PTHR43776">
    <property type="entry name" value="TRANSPORT ATP-BINDING PROTEIN"/>
    <property type="match status" value="1"/>
</dbReference>
<gene>
    <name evidence="5" type="ORF">BZK31_23505</name>
</gene>
<evidence type="ECO:0000313" key="6">
    <source>
        <dbReference type="Proteomes" id="UP000192815"/>
    </source>
</evidence>
<feature type="domain" description="ABC transporter" evidence="4">
    <location>
        <begin position="5"/>
        <end position="255"/>
    </location>
</feature>
<sequence length="613" mass="66081">MSQLIRVQDLRVVADTEQGPLEIVKGVSFSLEKGEVLALIGESGSGKTTIALALLGYARRGCKLAGGVVQVGEHDMLSLPESQLQSLRGNRVSYIAQSAAAAFNPAKKLIDQVIEGALIHGLASRAELQKKAIELFRDLALPNPETIGQRYPHQVSGGQLQRVMAAMALISDPLLVILDEPTTALDVTTQIDVLRAFKRVVRDRGATAVYVSHDLAVVAQMADQIVVLNGGQIIEQSSTAALLKGPEDAYTQSLLAAARPDAKMSPASDMVKDSTLLTIKGLTAGYGKKNLQGMPMIRVLEDIDLTVRRGQAIGVIGESGSGKSTLARVVAGLLDPAKGSLTFDGKELSGTLAGRTEDQFRRIQMVFQNADTALNPMHSVSAILARPLKMYFNLKGKALRDRIHELMDLVRLPLDLADRRPNELSGGQKQRVNLARALAAKPDLILCDEVTSALDTVVGACILSLLGELRRKLGVSYLFISHDISTVRALCDDIVVMYSGHKVEEGSRESFSQAPFHPYTDLLVNSVPELRQGWLESCGLTHGKLPPISAPANMPELCTFLNRCPVRVEGLCNKTAPGRRYIAGGSEILCHRDSGELQEIQNNPNLENVGAYA</sequence>
<dbReference type="InterPro" id="IPR003593">
    <property type="entry name" value="AAA+_ATPase"/>
</dbReference>
<dbReference type="InterPro" id="IPR050319">
    <property type="entry name" value="ABC_transp_ATP-bind"/>
</dbReference>
<protein>
    <submittedName>
        <fullName evidence="5">ABC transporter</fullName>
    </submittedName>
</protein>
<keyword evidence="6" id="KW-1185">Reference proteome</keyword>
<dbReference type="GO" id="GO:0015833">
    <property type="term" value="P:peptide transport"/>
    <property type="evidence" value="ECO:0007669"/>
    <property type="project" value="InterPro"/>
</dbReference>
<evidence type="ECO:0000256" key="3">
    <source>
        <dbReference type="ARBA" id="ARBA00022840"/>
    </source>
</evidence>
<dbReference type="GO" id="GO:0005524">
    <property type="term" value="F:ATP binding"/>
    <property type="evidence" value="ECO:0007669"/>
    <property type="project" value="UniProtKB-KW"/>
</dbReference>
<evidence type="ECO:0000256" key="1">
    <source>
        <dbReference type="ARBA" id="ARBA00022448"/>
    </source>
</evidence>
<dbReference type="PROSITE" id="PS50893">
    <property type="entry name" value="ABC_TRANSPORTER_2"/>
    <property type="match status" value="2"/>
</dbReference>